<sequence>MAVTDNIQPQDSPVDEHRYAKIFEKLDTEDGYLSGKRAVVLLRKSGVPQETLSKVWALADSDVDGRLSLKEFCTAMHLIGCFRKGLPLPEVPSRKPKKPKKRQSPGGDTKPREGQGKREITFAKSPKRRSRLASLVDPHQDANPPGASIAKSHEPLLPLSRIRKSATLWILTLCGSRSPMITSQWKSRRLKELRQHRKEAEESRDHGGQSRIRRPNLRQLDDKDVDAVFAEGPGAINSLRDVQSWRVLVMGLQRLSGKDMARHVPTNVRPRRRHTLPLAAKGDLARKQDYLPGRGRRTSLLGTAYEPAALFLKQRAERRSIREADLEKDTAKAAEKWNLKPLREKSERCESDGEQTSSRGNLSVAGLPLLDEDVDIIVHLLRQNHAFKRLDLSRCFLSEKQFVSLAQALAWNSRIEELFLQECVFTSVGTAALADVLTVNNHIHSLDVRGCKGLDEKSIKVILGGARSKGNLLTFNGMNLADLRAEGSDELDLSG</sequence>
<dbReference type="InterPro" id="IPR002048">
    <property type="entry name" value="EF_hand_dom"/>
</dbReference>
<dbReference type="Proteomes" id="UP000002630">
    <property type="component" value="Linkage Group LG15"/>
</dbReference>
<evidence type="ECO:0000313" key="4">
    <source>
        <dbReference type="EMBL" id="CBJ27092.1"/>
    </source>
</evidence>
<dbReference type="InterPro" id="IPR011992">
    <property type="entry name" value="EF-hand-dom_pair"/>
</dbReference>
<feature type="domain" description="EH" evidence="2">
    <location>
        <begin position="15"/>
        <end position="96"/>
    </location>
</feature>
<evidence type="ECO:0008006" key="6">
    <source>
        <dbReference type="Google" id="ProtNLM"/>
    </source>
</evidence>
<dbReference type="SUPFAM" id="SSF52047">
    <property type="entry name" value="RNI-like"/>
    <property type="match status" value="1"/>
</dbReference>
<accession>D7G477</accession>
<protein>
    <recommendedName>
        <fullName evidence="6">Calmodulin</fullName>
    </recommendedName>
</protein>
<dbReference type="Gene3D" id="3.80.10.10">
    <property type="entry name" value="Ribonuclease Inhibitor"/>
    <property type="match status" value="1"/>
</dbReference>
<dbReference type="GO" id="GO:0005737">
    <property type="term" value="C:cytoplasm"/>
    <property type="evidence" value="ECO:0007669"/>
    <property type="project" value="TreeGrafter"/>
</dbReference>
<dbReference type="CDD" id="cd00052">
    <property type="entry name" value="EH"/>
    <property type="match status" value="1"/>
</dbReference>
<evidence type="ECO:0000313" key="5">
    <source>
        <dbReference type="Proteomes" id="UP000002630"/>
    </source>
</evidence>
<feature type="region of interest" description="Disordered" evidence="1">
    <location>
        <begin position="196"/>
        <end position="217"/>
    </location>
</feature>
<feature type="domain" description="EF-hand" evidence="3">
    <location>
        <begin position="47"/>
        <end position="82"/>
    </location>
</feature>
<dbReference type="AlphaFoldDB" id="D7G477"/>
<dbReference type="PANTHER" id="PTHR11216">
    <property type="entry name" value="EH DOMAIN"/>
    <property type="match status" value="1"/>
</dbReference>
<dbReference type="InterPro" id="IPR000261">
    <property type="entry name" value="EH_dom"/>
</dbReference>
<dbReference type="GO" id="GO:0006897">
    <property type="term" value="P:endocytosis"/>
    <property type="evidence" value="ECO:0007669"/>
    <property type="project" value="TreeGrafter"/>
</dbReference>
<name>D7G477_ECTSI</name>
<dbReference type="EMBL" id="FN649740">
    <property type="protein sequence ID" value="CBJ27092.1"/>
    <property type="molecule type" value="Genomic_DNA"/>
</dbReference>
<dbReference type="PANTHER" id="PTHR11216:SF174">
    <property type="entry name" value="GH06923P"/>
    <property type="match status" value="1"/>
</dbReference>
<evidence type="ECO:0000256" key="1">
    <source>
        <dbReference type="SAM" id="MobiDB-lite"/>
    </source>
</evidence>
<dbReference type="Pfam" id="PF12763">
    <property type="entry name" value="EH"/>
    <property type="match status" value="1"/>
</dbReference>
<dbReference type="PROSITE" id="PS50031">
    <property type="entry name" value="EH"/>
    <property type="match status" value="1"/>
</dbReference>
<dbReference type="eggNOG" id="KOG0998">
    <property type="taxonomic scope" value="Eukaryota"/>
</dbReference>
<dbReference type="OrthoDB" id="524326at2759"/>
<feature type="region of interest" description="Disordered" evidence="1">
    <location>
        <begin position="89"/>
        <end position="151"/>
    </location>
</feature>
<dbReference type="GO" id="GO:0016197">
    <property type="term" value="P:endosomal transport"/>
    <property type="evidence" value="ECO:0007669"/>
    <property type="project" value="TreeGrafter"/>
</dbReference>
<feature type="compositionally biased region" description="Basic and acidic residues" evidence="1">
    <location>
        <begin position="196"/>
        <end position="208"/>
    </location>
</feature>
<dbReference type="GO" id="GO:0005509">
    <property type="term" value="F:calcium ion binding"/>
    <property type="evidence" value="ECO:0007669"/>
    <property type="project" value="InterPro"/>
</dbReference>
<dbReference type="SUPFAM" id="SSF47473">
    <property type="entry name" value="EF-hand"/>
    <property type="match status" value="1"/>
</dbReference>
<evidence type="ECO:0000259" key="3">
    <source>
        <dbReference type="PROSITE" id="PS50222"/>
    </source>
</evidence>
<proteinExistence type="predicted"/>
<dbReference type="Gene3D" id="1.10.238.10">
    <property type="entry name" value="EF-hand"/>
    <property type="match status" value="1"/>
</dbReference>
<dbReference type="InParanoid" id="D7G477"/>
<dbReference type="SMART" id="SM00027">
    <property type="entry name" value="EH"/>
    <property type="match status" value="1"/>
</dbReference>
<evidence type="ECO:0000259" key="2">
    <source>
        <dbReference type="PROSITE" id="PS50031"/>
    </source>
</evidence>
<feature type="compositionally biased region" description="Basic residues" evidence="1">
    <location>
        <begin position="94"/>
        <end position="103"/>
    </location>
</feature>
<dbReference type="GO" id="GO:0005886">
    <property type="term" value="C:plasma membrane"/>
    <property type="evidence" value="ECO:0007669"/>
    <property type="project" value="TreeGrafter"/>
</dbReference>
<dbReference type="STRING" id="2880.D7G477"/>
<gene>
    <name evidence="4" type="ORF">Esi_0055_0040</name>
</gene>
<feature type="compositionally biased region" description="Basic and acidic residues" evidence="1">
    <location>
        <begin position="109"/>
        <end position="121"/>
    </location>
</feature>
<dbReference type="EMBL" id="FN648763">
    <property type="protein sequence ID" value="CBJ27092.1"/>
    <property type="molecule type" value="Genomic_DNA"/>
</dbReference>
<reference evidence="4 5" key="1">
    <citation type="journal article" date="2010" name="Nature">
        <title>The Ectocarpus genome and the independent evolution of multicellularity in brown algae.</title>
        <authorList>
            <person name="Cock J.M."/>
            <person name="Sterck L."/>
            <person name="Rouze P."/>
            <person name="Scornet D."/>
            <person name="Allen A.E."/>
            <person name="Amoutzias G."/>
            <person name="Anthouard V."/>
            <person name="Artiguenave F."/>
            <person name="Aury J.M."/>
            <person name="Badger J.H."/>
            <person name="Beszteri B."/>
            <person name="Billiau K."/>
            <person name="Bonnet E."/>
            <person name="Bothwell J.H."/>
            <person name="Bowler C."/>
            <person name="Boyen C."/>
            <person name="Brownlee C."/>
            <person name="Carrano C.J."/>
            <person name="Charrier B."/>
            <person name="Cho G.Y."/>
            <person name="Coelho S.M."/>
            <person name="Collen J."/>
            <person name="Corre E."/>
            <person name="Da Silva C."/>
            <person name="Delage L."/>
            <person name="Delaroque N."/>
            <person name="Dittami S.M."/>
            <person name="Doulbeau S."/>
            <person name="Elias M."/>
            <person name="Farnham G."/>
            <person name="Gachon C.M."/>
            <person name="Gschloessl B."/>
            <person name="Heesch S."/>
            <person name="Jabbari K."/>
            <person name="Jubin C."/>
            <person name="Kawai H."/>
            <person name="Kimura K."/>
            <person name="Kloareg B."/>
            <person name="Kupper F.C."/>
            <person name="Lang D."/>
            <person name="Le Bail A."/>
            <person name="Leblanc C."/>
            <person name="Lerouge P."/>
            <person name="Lohr M."/>
            <person name="Lopez P.J."/>
            <person name="Martens C."/>
            <person name="Maumus F."/>
            <person name="Michel G."/>
            <person name="Miranda-Saavedra D."/>
            <person name="Morales J."/>
            <person name="Moreau H."/>
            <person name="Motomura T."/>
            <person name="Nagasato C."/>
            <person name="Napoli C.A."/>
            <person name="Nelson D.R."/>
            <person name="Nyvall-Collen P."/>
            <person name="Peters A.F."/>
            <person name="Pommier C."/>
            <person name="Potin P."/>
            <person name="Poulain J."/>
            <person name="Quesneville H."/>
            <person name="Read B."/>
            <person name="Rensing S.A."/>
            <person name="Ritter A."/>
            <person name="Rousvoal S."/>
            <person name="Samanta M."/>
            <person name="Samson G."/>
            <person name="Schroeder D.C."/>
            <person name="Segurens B."/>
            <person name="Strittmatter M."/>
            <person name="Tonon T."/>
            <person name="Tregear J.W."/>
            <person name="Valentin K."/>
            <person name="von Dassow P."/>
            <person name="Yamagishi T."/>
            <person name="Van de Peer Y."/>
            <person name="Wincker P."/>
        </authorList>
    </citation>
    <scope>NUCLEOTIDE SEQUENCE [LARGE SCALE GENOMIC DNA]</scope>
    <source>
        <strain evidence="5">Ec32 / CCAP1310/4</strain>
    </source>
</reference>
<keyword evidence="5" id="KW-1185">Reference proteome</keyword>
<organism evidence="4 5">
    <name type="scientific">Ectocarpus siliculosus</name>
    <name type="common">Brown alga</name>
    <name type="synonym">Conferva siliculosa</name>
    <dbReference type="NCBI Taxonomy" id="2880"/>
    <lineage>
        <taxon>Eukaryota</taxon>
        <taxon>Sar</taxon>
        <taxon>Stramenopiles</taxon>
        <taxon>Ochrophyta</taxon>
        <taxon>PX clade</taxon>
        <taxon>Phaeophyceae</taxon>
        <taxon>Ectocarpales</taxon>
        <taxon>Ectocarpaceae</taxon>
        <taxon>Ectocarpus</taxon>
    </lineage>
</organism>
<dbReference type="InterPro" id="IPR032675">
    <property type="entry name" value="LRR_dom_sf"/>
</dbReference>
<dbReference type="PROSITE" id="PS50222">
    <property type="entry name" value="EF_HAND_2"/>
    <property type="match status" value="1"/>
</dbReference>